<dbReference type="InterPro" id="IPR003797">
    <property type="entry name" value="DegV"/>
</dbReference>
<accession>A0A645A4L4</accession>
<dbReference type="Gene3D" id="3.40.50.10170">
    <property type="match status" value="1"/>
</dbReference>
<dbReference type="SUPFAM" id="SSF82549">
    <property type="entry name" value="DAK1/DegV-like"/>
    <property type="match status" value="1"/>
</dbReference>
<organism evidence="2">
    <name type="scientific">bioreactor metagenome</name>
    <dbReference type="NCBI Taxonomy" id="1076179"/>
    <lineage>
        <taxon>unclassified sequences</taxon>
        <taxon>metagenomes</taxon>
        <taxon>ecological metagenomes</taxon>
    </lineage>
</organism>
<evidence type="ECO:0000313" key="2">
    <source>
        <dbReference type="EMBL" id="MPM48135.1"/>
    </source>
</evidence>
<dbReference type="AlphaFoldDB" id="A0A645A4L4"/>
<dbReference type="Pfam" id="PF02645">
    <property type="entry name" value="DegV"/>
    <property type="match status" value="1"/>
</dbReference>
<dbReference type="PANTHER" id="PTHR33434">
    <property type="entry name" value="DEGV DOMAIN-CONTAINING PROTEIN DR_1986-RELATED"/>
    <property type="match status" value="1"/>
</dbReference>
<dbReference type="GO" id="GO:0008289">
    <property type="term" value="F:lipid binding"/>
    <property type="evidence" value="ECO:0007669"/>
    <property type="project" value="UniProtKB-KW"/>
</dbReference>
<name>A0A645A4L4_9ZZZZ</name>
<reference evidence="2" key="1">
    <citation type="submission" date="2019-08" db="EMBL/GenBank/DDBJ databases">
        <authorList>
            <person name="Kucharzyk K."/>
            <person name="Murdoch R.W."/>
            <person name="Higgins S."/>
            <person name="Loffler F."/>
        </authorList>
    </citation>
    <scope>NUCLEOTIDE SEQUENCE</scope>
</reference>
<dbReference type="Gene3D" id="3.30.1180.10">
    <property type="match status" value="1"/>
</dbReference>
<gene>
    <name evidence="2" type="ORF">SDC9_94857</name>
</gene>
<dbReference type="EMBL" id="VSSQ01011967">
    <property type="protein sequence ID" value="MPM48135.1"/>
    <property type="molecule type" value="Genomic_DNA"/>
</dbReference>
<sequence>MQPHEFPRCGHFFAARISLCVRLLLEELLIMNIKITSDSTCDLTRDYLDAHGVDILPLYINLGGKSYRDSVDIVPEDIYRHVSAGGDISKTAAVNVEDYEACFSRYSTQYDAVVHINLGAEFSSCHQNARIAAEAYPNVYPVDSCNLSSGHGQVVMEAVALAEAGLEPAEIAARLQSFVSRVDASFLLNQLEYLHLGGRCSTVAALGANLLKLKPCIEVQDGKMRVGKKYRGAYEKALLEYTRDRLSGPQARNARRILVVSTACPPELVDMVCAEVERLTGQAPTARPLAGCTIASHCGPSTIGIMFVQD</sequence>
<protein>
    <submittedName>
        <fullName evidence="2">DegV domain-containing protein</fullName>
    </submittedName>
</protein>
<keyword evidence="1" id="KW-0446">Lipid-binding</keyword>
<dbReference type="NCBIfam" id="TIGR00762">
    <property type="entry name" value="DegV"/>
    <property type="match status" value="1"/>
</dbReference>
<dbReference type="PROSITE" id="PS51482">
    <property type="entry name" value="DEGV"/>
    <property type="match status" value="1"/>
</dbReference>
<evidence type="ECO:0000256" key="1">
    <source>
        <dbReference type="ARBA" id="ARBA00023121"/>
    </source>
</evidence>
<dbReference type="PANTHER" id="PTHR33434:SF2">
    <property type="entry name" value="FATTY ACID-BINDING PROTEIN TM_1468"/>
    <property type="match status" value="1"/>
</dbReference>
<dbReference type="InterPro" id="IPR043168">
    <property type="entry name" value="DegV_C"/>
</dbReference>
<comment type="caution">
    <text evidence="2">The sequence shown here is derived from an EMBL/GenBank/DDBJ whole genome shotgun (WGS) entry which is preliminary data.</text>
</comment>
<proteinExistence type="predicted"/>
<dbReference type="InterPro" id="IPR050270">
    <property type="entry name" value="DegV_domain_contain"/>
</dbReference>